<keyword evidence="4 7" id="KW-1133">Transmembrane helix</keyword>
<feature type="compositionally biased region" description="Acidic residues" evidence="6">
    <location>
        <begin position="635"/>
        <end position="655"/>
    </location>
</feature>
<feature type="transmembrane region" description="Helical" evidence="7">
    <location>
        <begin position="125"/>
        <end position="145"/>
    </location>
</feature>
<evidence type="ECO:0000313" key="9">
    <source>
        <dbReference type="Proteomes" id="UP001642484"/>
    </source>
</evidence>
<feature type="compositionally biased region" description="Polar residues" evidence="6">
    <location>
        <begin position="784"/>
        <end position="798"/>
    </location>
</feature>
<evidence type="ECO:0000256" key="5">
    <source>
        <dbReference type="ARBA" id="ARBA00023136"/>
    </source>
</evidence>
<feature type="transmembrane region" description="Helical" evidence="7">
    <location>
        <begin position="312"/>
        <end position="331"/>
    </location>
</feature>
<feature type="transmembrane region" description="Helical" evidence="7">
    <location>
        <begin position="277"/>
        <end position="300"/>
    </location>
</feature>
<gene>
    <name evidence="8" type="ORF">CCMP2556_LOCUS2718</name>
</gene>
<proteinExistence type="inferred from homology"/>
<organism evidence="8 9">
    <name type="scientific">Durusdinium trenchii</name>
    <dbReference type="NCBI Taxonomy" id="1381693"/>
    <lineage>
        <taxon>Eukaryota</taxon>
        <taxon>Sar</taxon>
        <taxon>Alveolata</taxon>
        <taxon>Dinophyceae</taxon>
        <taxon>Suessiales</taxon>
        <taxon>Symbiodiniaceae</taxon>
        <taxon>Durusdinium</taxon>
    </lineage>
</organism>
<accession>A0ABP0HPD5</accession>
<name>A0ABP0HPD5_9DINO</name>
<dbReference type="PANTHER" id="PTHR16119:SF17">
    <property type="entry name" value="TRANSMEMBRANE PROTEIN 144"/>
    <property type="match status" value="1"/>
</dbReference>
<dbReference type="InterPro" id="IPR010651">
    <property type="entry name" value="Sugar_transport"/>
</dbReference>
<sequence>MVGQLALGYSCCLIASVAYAVNYLPVKKYDTGDGVFFTFAMSVGILMVGILTGVFLNSEPFNFEPLAALGGVIFTMGNLLCPAVIQLIGLGLGLTIWDLSNMLMGWVTGRFGLFGVEMEISQTPWMNYSGLALACVSLIFMYLAARYDCVKTTKEVEPVEADVEAPAEGDKESRNPLRLVLGSAMAVLAGVLFGTMFDLPQDLMQGRFGPCHSRCALDYVFSHFLGIFVASGVALLIYVGVQRQQSFLPCQIVLPAMLSGIIWAIGTVAWFDANGELGFSVTFPIISSLPSILALLIGFLFFDELNTSKSRFFALLGVGIRLPGVALIALSRVSADERARRDARRAARRAQAEVTSPEPDQESEGEEDEPSLALVVVRAARPILRSVQWLANRVLGEKKTNLGYASQFSYDHLSGQWVLPRPPFLWRASELAELLEHLAAASLLFLANLAVKMTSAEESGTSSWYRVPTWSGNPAEWRQFRREMNWWMASLDEESCKKFNVLKREGIVMPEEELGWMLKERLGLDAIRKQLLETALAGRENYDVVESECLRLFRDLHSSDPLNKSRPFDKAPLLQRFLQSHDRHSSSSSYRPSTTASSTAPSSRSFRTQSSGSSRPPFKRFGQQPQPRQALIAEAPEEEGQMEAEDEELIPDDDGQGYSPENPTIEEVLQTEAELLAQELQELETEGCDPRVLEDLESGMEQAAESLLTMREARTKIAEVKKDRGYGKPGQPAPRSTKPHGNQVPRQKSTTKCFDCGEMGHWAGDAGCKAPGAGLARPKGKPKSQMTKQVRVTETLNTEHVAPEEPDDMGHEATSPFHSSLANGLVRTPNAGGNLDKTA</sequence>
<dbReference type="Pfam" id="PF07857">
    <property type="entry name" value="TMEM144"/>
    <property type="match status" value="1"/>
</dbReference>
<dbReference type="EMBL" id="CAXAMN010001047">
    <property type="protein sequence ID" value="CAK8992083.1"/>
    <property type="molecule type" value="Genomic_DNA"/>
</dbReference>
<dbReference type="InterPro" id="IPR012435">
    <property type="entry name" value="TMEM144"/>
</dbReference>
<reference evidence="8 9" key="1">
    <citation type="submission" date="2024-02" db="EMBL/GenBank/DDBJ databases">
        <authorList>
            <person name="Chen Y."/>
            <person name="Shah S."/>
            <person name="Dougan E. K."/>
            <person name="Thang M."/>
            <person name="Chan C."/>
        </authorList>
    </citation>
    <scope>NUCLEOTIDE SEQUENCE [LARGE SCALE GENOMIC DNA]</scope>
</reference>
<feature type="transmembrane region" description="Helical" evidence="7">
    <location>
        <begin position="68"/>
        <end position="97"/>
    </location>
</feature>
<keyword evidence="5 7" id="KW-0472">Membrane</keyword>
<evidence type="ECO:0000256" key="2">
    <source>
        <dbReference type="ARBA" id="ARBA00005731"/>
    </source>
</evidence>
<evidence type="ECO:0000256" key="7">
    <source>
        <dbReference type="SAM" id="Phobius"/>
    </source>
</evidence>
<keyword evidence="9" id="KW-1185">Reference proteome</keyword>
<keyword evidence="3 7" id="KW-0812">Transmembrane</keyword>
<feature type="compositionally biased region" description="Acidic residues" evidence="6">
    <location>
        <begin position="359"/>
        <end position="369"/>
    </location>
</feature>
<evidence type="ECO:0000256" key="4">
    <source>
        <dbReference type="ARBA" id="ARBA00022989"/>
    </source>
</evidence>
<feature type="region of interest" description="Disordered" evidence="6">
    <location>
        <begin position="346"/>
        <end position="369"/>
    </location>
</feature>
<feature type="compositionally biased region" description="Low complexity" evidence="6">
    <location>
        <begin position="586"/>
        <end position="615"/>
    </location>
</feature>
<comment type="subcellular location">
    <subcellularLocation>
        <location evidence="1">Membrane</location>
        <topology evidence="1">Multi-pass membrane protein</topology>
    </subcellularLocation>
</comment>
<feature type="region of interest" description="Disordered" evidence="6">
    <location>
        <begin position="718"/>
        <end position="749"/>
    </location>
</feature>
<feature type="transmembrane region" description="Helical" evidence="7">
    <location>
        <begin position="252"/>
        <end position="271"/>
    </location>
</feature>
<dbReference type="PANTHER" id="PTHR16119">
    <property type="entry name" value="TRANSMEMBRANE PROTEIN 144"/>
    <property type="match status" value="1"/>
</dbReference>
<evidence type="ECO:0000256" key="3">
    <source>
        <dbReference type="ARBA" id="ARBA00022692"/>
    </source>
</evidence>
<evidence type="ECO:0000313" key="8">
    <source>
        <dbReference type="EMBL" id="CAK8992083.1"/>
    </source>
</evidence>
<feature type="region of interest" description="Disordered" evidence="6">
    <location>
        <begin position="773"/>
        <end position="839"/>
    </location>
</feature>
<evidence type="ECO:0000256" key="6">
    <source>
        <dbReference type="SAM" id="MobiDB-lite"/>
    </source>
</evidence>
<evidence type="ECO:0000256" key="1">
    <source>
        <dbReference type="ARBA" id="ARBA00004141"/>
    </source>
</evidence>
<feature type="transmembrane region" description="Helical" evidence="7">
    <location>
        <begin position="219"/>
        <end position="240"/>
    </location>
</feature>
<comment type="caution">
    <text evidence="8">The sequence shown here is derived from an EMBL/GenBank/DDBJ whole genome shotgun (WGS) entry which is preliminary data.</text>
</comment>
<feature type="transmembrane region" description="Helical" evidence="7">
    <location>
        <begin position="36"/>
        <end position="56"/>
    </location>
</feature>
<protein>
    <recommendedName>
        <fullName evidence="10">EamA domain-containing protein</fullName>
    </recommendedName>
</protein>
<feature type="region of interest" description="Disordered" evidence="6">
    <location>
        <begin position="579"/>
        <end position="662"/>
    </location>
</feature>
<comment type="similarity">
    <text evidence="2">Belongs to the TMEM144 family.</text>
</comment>
<evidence type="ECO:0008006" key="10">
    <source>
        <dbReference type="Google" id="ProtNLM"/>
    </source>
</evidence>
<feature type="transmembrane region" description="Helical" evidence="7">
    <location>
        <begin position="179"/>
        <end position="199"/>
    </location>
</feature>
<dbReference type="Proteomes" id="UP001642484">
    <property type="component" value="Unassembled WGS sequence"/>
</dbReference>